<proteinExistence type="predicted"/>
<dbReference type="PATRIC" id="fig|1582439.9.peg.1907"/>
<dbReference type="Gene3D" id="2.10.260.10">
    <property type="match status" value="1"/>
</dbReference>
<keyword evidence="2" id="KW-1185">Reference proteome</keyword>
<dbReference type="RefSeq" id="WP_160272914.1">
    <property type="nucleotide sequence ID" value="NZ_CP010868.1"/>
</dbReference>
<evidence type="ECO:0008006" key="3">
    <source>
        <dbReference type="Google" id="ProtNLM"/>
    </source>
</evidence>
<reference evidence="1 2" key="2">
    <citation type="journal article" date="2016" name="ISME J.">
        <title>Physiological and genomic characterization of two novel marine thaumarchaeal strains indicates niche differentiation.</title>
        <authorList>
            <person name="Bayer B."/>
            <person name="Vojvoda J."/>
            <person name="Offre P."/>
            <person name="Alves R.J."/>
            <person name="Elisabeth N.H."/>
            <person name="Garcia J.A."/>
            <person name="Volland J.M."/>
            <person name="Srivastava A."/>
            <person name="Schleper C."/>
            <person name="Herndl G.J."/>
        </authorList>
    </citation>
    <scope>NUCLEOTIDE SEQUENCE [LARGE SCALE GENOMIC DNA]</scope>
    <source>
        <strain evidence="1 2">D3C</strain>
    </source>
</reference>
<accession>A0A0C5BXP2</accession>
<name>A0A0C5BXP2_9ARCH</name>
<dbReference type="KEGG" id="nid:NPIRD3C_1851"/>
<dbReference type="SUPFAM" id="SSF89447">
    <property type="entry name" value="AbrB/MazE/MraZ-like"/>
    <property type="match status" value="1"/>
</dbReference>
<evidence type="ECO:0000313" key="2">
    <source>
        <dbReference type="Proteomes" id="UP000032027"/>
    </source>
</evidence>
<dbReference type="Proteomes" id="UP000032027">
    <property type="component" value="Chromosome"/>
</dbReference>
<reference evidence="2" key="1">
    <citation type="submission" date="2015-02" db="EMBL/GenBank/DDBJ databases">
        <title>Characterization of two novel Thaumarchaeota isolated from the Northern Adriatic Sea.</title>
        <authorList>
            <person name="Bayer B."/>
            <person name="Vojvoda J."/>
            <person name="Offre P."/>
            <person name="Srivastava A."/>
            <person name="Elisabeth N."/>
            <person name="Garcia J.A.L."/>
            <person name="Schleper C."/>
            <person name="Herndl G.J."/>
        </authorList>
    </citation>
    <scope>NUCLEOTIDE SEQUENCE [LARGE SCALE GENOMIC DNA]</scope>
    <source>
        <strain evidence="2">D3C</strain>
    </source>
</reference>
<dbReference type="InterPro" id="IPR037914">
    <property type="entry name" value="SpoVT-AbrB_sf"/>
</dbReference>
<protein>
    <recommendedName>
        <fullName evidence="3">SpoVT-AbrB domain-containing protein</fullName>
    </recommendedName>
</protein>
<dbReference type="EMBL" id="CP010868">
    <property type="protein sequence ID" value="AJM93061.1"/>
    <property type="molecule type" value="Genomic_DNA"/>
</dbReference>
<reference evidence="1 2" key="3">
    <citation type="journal article" date="2019" name="Int. J. Syst. Evol. Microbiol.">
        <title>Nitrosopumilus adriaticus sp. nov. and Nitrosopumilus piranensis sp. nov., two ammonia-oxidizing archaea from the Adriatic Sea and members of the class Nitrososphaeria.</title>
        <authorList>
            <person name="Bayer B."/>
            <person name="Vojvoda J."/>
            <person name="Reinthaler T."/>
            <person name="Reyes C."/>
            <person name="Pinto M."/>
            <person name="Herndl G.J."/>
        </authorList>
    </citation>
    <scope>NUCLEOTIDE SEQUENCE [LARGE SCALE GENOMIC DNA]</scope>
    <source>
        <strain evidence="1 2">D3C</strain>
    </source>
</reference>
<evidence type="ECO:0000313" key="1">
    <source>
        <dbReference type="EMBL" id="AJM93061.1"/>
    </source>
</evidence>
<organism evidence="1 2">
    <name type="scientific">Nitrosopumilus piranensis</name>
    <dbReference type="NCBI Taxonomy" id="1582439"/>
    <lineage>
        <taxon>Archaea</taxon>
        <taxon>Nitrososphaerota</taxon>
        <taxon>Nitrososphaeria</taxon>
        <taxon>Nitrosopumilales</taxon>
        <taxon>Nitrosopumilaceae</taxon>
        <taxon>Nitrosopumilus</taxon>
    </lineage>
</organism>
<gene>
    <name evidence="1" type="ORF">NPIRD3C_1851</name>
</gene>
<dbReference type="OrthoDB" id="1247at2157"/>
<sequence length="56" mass="6370">MSLLKTTRLTKQGNRFEIEIPPECVEKLGWRNGLVLEIDIQDSEAVIKKLQGFVGK</sequence>
<dbReference type="HOGENOM" id="CLU_3020789_0_0_2"/>
<dbReference type="GeneID" id="43685807"/>
<dbReference type="AlphaFoldDB" id="A0A0C5BXP2"/>